<comment type="function">
    <text evidence="6">Deoxyribonuclease which catalyzes (in vitro) the decatenation of kinetoplast DNA, which are circular DNA catenated to each other, producing linear DNA molecules. Plays an important role in chromosomal segregation and cell cycle progression during eye development probably via its DNA decatenation activity.</text>
</comment>
<dbReference type="InterPro" id="IPR032466">
    <property type="entry name" value="Metal_Hydrolase"/>
</dbReference>
<evidence type="ECO:0000256" key="5">
    <source>
        <dbReference type="ARBA" id="ARBA00039767"/>
    </source>
</evidence>
<sequence length="226" mass="25973">MLFLLFRLISHCRLPMASCRRFIDIGANLTDKVFRGCYRGRSLHADDFDAILNRAFDIGSYSDACEAIKLSRTDERLFTTVGCHPTRCIEMDVDPSEYVQQMETLINDNQRKVVAVGECGLDYDREFYCPRDIQRKHFKFQLQLASRVRLPLFLHCRAAHEDLLSALKQVQAEAFHDQPIRGVVHTFDGTWSQAEQFLEMGLYLGVNGCSLKTEDQLAVRAIVLLY</sequence>
<dbReference type="PANTHER" id="PTHR10060:SF15">
    <property type="entry name" value="DEOXYRIBONUCLEASE TATDN1"/>
    <property type="match status" value="1"/>
</dbReference>
<keyword evidence="4" id="KW-0378">Hydrolase</keyword>
<evidence type="ECO:0000256" key="6">
    <source>
        <dbReference type="ARBA" id="ARBA00045223"/>
    </source>
</evidence>
<evidence type="ECO:0000256" key="3">
    <source>
        <dbReference type="ARBA" id="ARBA00022723"/>
    </source>
</evidence>
<protein>
    <recommendedName>
        <fullName evidence="5">Deoxyribonuclease TATDN1</fullName>
    </recommendedName>
</protein>
<evidence type="ECO:0000256" key="4">
    <source>
        <dbReference type="ARBA" id="ARBA00022801"/>
    </source>
</evidence>
<dbReference type="Pfam" id="PF01026">
    <property type="entry name" value="TatD_DNase"/>
    <property type="match status" value="1"/>
</dbReference>
<feature type="binding site" evidence="7">
    <location>
        <position position="118"/>
    </location>
    <ligand>
        <name>a divalent metal cation</name>
        <dbReference type="ChEBI" id="CHEBI:60240"/>
        <label>1</label>
    </ligand>
</feature>
<evidence type="ECO:0000256" key="1">
    <source>
        <dbReference type="ARBA" id="ARBA00009275"/>
    </source>
</evidence>
<comment type="similarity">
    <text evidence="1">Belongs to the metallo-dependent hydrolases superfamily. TatD-type hydrolase family.</text>
</comment>
<keyword evidence="10" id="KW-1185">Reference proteome</keyword>
<dbReference type="GO" id="GO:0008296">
    <property type="term" value="F:3'-5'-DNA exonuclease activity"/>
    <property type="evidence" value="ECO:0007669"/>
    <property type="project" value="TreeGrafter"/>
</dbReference>
<dbReference type="PIRSF" id="PIRSF005902">
    <property type="entry name" value="DNase_TatD"/>
    <property type="match status" value="1"/>
</dbReference>
<evidence type="ECO:0000313" key="10">
    <source>
        <dbReference type="Proteomes" id="UP000272942"/>
    </source>
</evidence>
<reference evidence="11" key="1">
    <citation type="submission" date="2016-06" db="UniProtKB">
        <authorList>
            <consortium name="WormBaseParasite"/>
        </authorList>
    </citation>
    <scope>IDENTIFICATION</scope>
</reference>
<feature type="binding site" evidence="7">
    <location>
        <position position="185"/>
    </location>
    <ligand>
        <name>a divalent metal cation</name>
        <dbReference type="ChEBI" id="CHEBI:60240"/>
        <label>2</label>
    </ligand>
</feature>
<dbReference type="InterPro" id="IPR050891">
    <property type="entry name" value="TatD-type_Hydrolase"/>
</dbReference>
<evidence type="ECO:0000256" key="8">
    <source>
        <dbReference type="SAM" id="SignalP"/>
    </source>
</evidence>
<keyword evidence="2" id="KW-0540">Nuclease</keyword>
<keyword evidence="3 7" id="KW-0479">Metal-binding</keyword>
<evidence type="ECO:0000256" key="7">
    <source>
        <dbReference type="PIRSR" id="PIRSR005902-1"/>
    </source>
</evidence>
<dbReference type="Gene3D" id="3.20.20.140">
    <property type="entry name" value="Metal-dependent hydrolases"/>
    <property type="match status" value="1"/>
</dbReference>
<dbReference type="OrthoDB" id="6079689at2759"/>
<evidence type="ECO:0000313" key="9">
    <source>
        <dbReference type="EMBL" id="VDP96258.1"/>
    </source>
</evidence>
<keyword evidence="8" id="KW-0732">Signal</keyword>
<gene>
    <name evidence="9" type="ORF">ECPE_LOCUS18392</name>
</gene>
<reference evidence="9 10" key="2">
    <citation type="submission" date="2018-11" db="EMBL/GenBank/DDBJ databases">
        <authorList>
            <consortium name="Pathogen Informatics"/>
        </authorList>
    </citation>
    <scope>NUCLEOTIDE SEQUENCE [LARGE SCALE GENOMIC DNA]</scope>
    <source>
        <strain evidence="9 10">Egypt</strain>
    </source>
</reference>
<name>A0A183BGQ7_9TREM</name>
<dbReference type="AlphaFoldDB" id="A0A183BGQ7"/>
<evidence type="ECO:0000313" key="11">
    <source>
        <dbReference type="WBParaSite" id="ECPE_0001844201-mRNA-1"/>
    </source>
</evidence>
<feature type="signal peptide" evidence="8">
    <location>
        <begin position="1"/>
        <end position="19"/>
    </location>
</feature>
<dbReference type="InterPro" id="IPR018228">
    <property type="entry name" value="DNase_TatD-rel_CS"/>
</dbReference>
<dbReference type="EMBL" id="UZAN01078097">
    <property type="protein sequence ID" value="VDP96258.1"/>
    <property type="molecule type" value="Genomic_DNA"/>
</dbReference>
<evidence type="ECO:0000256" key="2">
    <source>
        <dbReference type="ARBA" id="ARBA00022722"/>
    </source>
</evidence>
<dbReference type="GO" id="GO:0005829">
    <property type="term" value="C:cytosol"/>
    <property type="evidence" value="ECO:0007669"/>
    <property type="project" value="TreeGrafter"/>
</dbReference>
<dbReference type="PROSITE" id="PS01090">
    <property type="entry name" value="TATD_2"/>
    <property type="match status" value="1"/>
</dbReference>
<dbReference type="GO" id="GO:0046872">
    <property type="term" value="F:metal ion binding"/>
    <property type="evidence" value="ECO:0007669"/>
    <property type="project" value="UniProtKB-KW"/>
</dbReference>
<dbReference type="WBParaSite" id="ECPE_0001844201-mRNA-1">
    <property type="protein sequence ID" value="ECPE_0001844201-mRNA-1"/>
    <property type="gene ID" value="ECPE_0001844201"/>
</dbReference>
<dbReference type="InterPro" id="IPR001130">
    <property type="entry name" value="TatD-like"/>
</dbReference>
<feature type="chain" id="PRO_5043138391" description="Deoxyribonuclease TATDN1" evidence="8">
    <location>
        <begin position="20"/>
        <end position="226"/>
    </location>
</feature>
<dbReference type="PANTHER" id="PTHR10060">
    <property type="entry name" value="TATD FAMILY DEOXYRIBONUCLEASE"/>
    <property type="match status" value="1"/>
</dbReference>
<dbReference type="CDD" id="cd01310">
    <property type="entry name" value="TatD_DNAse"/>
    <property type="match status" value="1"/>
</dbReference>
<feature type="binding site" evidence="7">
    <location>
        <position position="155"/>
    </location>
    <ligand>
        <name>a divalent metal cation</name>
        <dbReference type="ChEBI" id="CHEBI:60240"/>
        <label>2</label>
    </ligand>
</feature>
<organism evidence="11">
    <name type="scientific">Echinostoma caproni</name>
    <dbReference type="NCBI Taxonomy" id="27848"/>
    <lineage>
        <taxon>Eukaryota</taxon>
        <taxon>Metazoa</taxon>
        <taxon>Spiralia</taxon>
        <taxon>Lophotrochozoa</taxon>
        <taxon>Platyhelminthes</taxon>
        <taxon>Trematoda</taxon>
        <taxon>Digenea</taxon>
        <taxon>Plagiorchiida</taxon>
        <taxon>Echinostomata</taxon>
        <taxon>Echinostomatoidea</taxon>
        <taxon>Echinostomatidae</taxon>
        <taxon>Echinostoma</taxon>
    </lineage>
</organism>
<accession>A0A183BGQ7</accession>
<proteinExistence type="inferred from homology"/>
<dbReference type="Proteomes" id="UP000272942">
    <property type="component" value="Unassembled WGS sequence"/>
</dbReference>
<dbReference type="SUPFAM" id="SSF51556">
    <property type="entry name" value="Metallo-dependent hydrolases"/>
    <property type="match status" value="1"/>
</dbReference>